<gene>
    <name evidence="1" type="ORF">J2X07_002527</name>
</gene>
<evidence type="ECO:0000313" key="1">
    <source>
        <dbReference type="EMBL" id="MDR7073540.1"/>
    </source>
</evidence>
<accession>A0ABU1U224</accession>
<reference evidence="1 2" key="1">
    <citation type="submission" date="2023-07" db="EMBL/GenBank/DDBJ databases">
        <title>Sorghum-associated microbial communities from plants grown in Nebraska, USA.</title>
        <authorList>
            <person name="Schachtman D."/>
        </authorList>
    </citation>
    <scope>NUCLEOTIDE SEQUENCE [LARGE SCALE GENOMIC DNA]</scope>
    <source>
        <strain evidence="1 2">BE211</strain>
    </source>
</reference>
<organism evidence="1 2">
    <name type="scientific">Fictibacillus barbaricus</name>
    <dbReference type="NCBI Taxonomy" id="182136"/>
    <lineage>
        <taxon>Bacteria</taxon>
        <taxon>Bacillati</taxon>
        <taxon>Bacillota</taxon>
        <taxon>Bacilli</taxon>
        <taxon>Bacillales</taxon>
        <taxon>Fictibacillaceae</taxon>
        <taxon>Fictibacillus</taxon>
    </lineage>
</organism>
<keyword evidence="2" id="KW-1185">Reference proteome</keyword>
<sequence length="131" mass="15432">MKYQQKEFSEDLLEKIRNTEAALKDHIDRLLLKYKPVFAKKNLDFDAGFYKEGNDPFMTEYRSSISIGISEDNEELIDLHTINIWECNRYFLGMPTSKKIPGSKIIGELLDETIEDVKEELKEYINDFLEE</sequence>
<dbReference type="RefSeq" id="WP_310259061.1">
    <property type="nucleotide sequence ID" value="NZ_JAVDWA010000004.1"/>
</dbReference>
<comment type="caution">
    <text evidence="1">The sequence shown here is derived from an EMBL/GenBank/DDBJ whole genome shotgun (WGS) entry which is preliminary data.</text>
</comment>
<protein>
    <submittedName>
        <fullName evidence="1">Uncharacterized protein</fullName>
    </submittedName>
</protein>
<proteinExistence type="predicted"/>
<dbReference type="Proteomes" id="UP001258181">
    <property type="component" value="Unassembled WGS sequence"/>
</dbReference>
<evidence type="ECO:0000313" key="2">
    <source>
        <dbReference type="Proteomes" id="UP001258181"/>
    </source>
</evidence>
<name>A0ABU1U224_9BACL</name>
<dbReference type="EMBL" id="JAVDWA010000004">
    <property type="protein sequence ID" value="MDR7073540.1"/>
    <property type="molecule type" value="Genomic_DNA"/>
</dbReference>